<comment type="caution">
    <text evidence="1">The sequence shown here is derived from an EMBL/GenBank/DDBJ whole genome shotgun (WGS) entry which is preliminary data.</text>
</comment>
<dbReference type="EMBL" id="SJPS01000004">
    <property type="protein sequence ID" value="TWU26047.1"/>
    <property type="molecule type" value="Genomic_DNA"/>
</dbReference>
<accession>A0A5C6CR84</accession>
<evidence type="ECO:0000313" key="2">
    <source>
        <dbReference type="Proteomes" id="UP000318437"/>
    </source>
</evidence>
<dbReference type="AlphaFoldDB" id="A0A5C6CR84"/>
<evidence type="ECO:0000313" key="1">
    <source>
        <dbReference type="EMBL" id="TWU26047.1"/>
    </source>
</evidence>
<organism evidence="1 2">
    <name type="scientific">Bythopirellula polymerisocia</name>
    <dbReference type="NCBI Taxonomy" id="2528003"/>
    <lineage>
        <taxon>Bacteria</taxon>
        <taxon>Pseudomonadati</taxon>
        <taxon>Planctomycetota</taxon>
        <taxon>Planctomycetia</taxon>
        <taxon>Pirellulales</taxon>
        <taxon>Lacipirellulaceae</taxon>
        <taxon>Bythopirellula</taxon>
    </lineage>
</organism>
<evidence type="ECO:0008006" key="3">
    <source>
        <dbReference type="Google" id="ProtNLM"/>
    </source>
</evidence>
<reference evidence="1 2" key="1">
    <citation type="submission" date="2019-02" db="EMBL/GenBank/DDBJ databases">
        <title>Deep-cultivation of Planctomycetes and their phenomic and genomic characterization uncovers novel biology.</title>
        <authorList>
            <person name="Wiegand S."/>
            <person name="Jogler M."/>
            <person name="Boedeker C."/>
            <person name="Pinto D."/>
            <person name="Vollmers J."/>
            <person name="Rivas-Marin E."/>
            <person name="Kohn T."/>
            <person name="Peeters S.H."/>
            <person name="Heuer A."/>
            <person name="Rast P."/>
            <person name="Oberbeckmann S."/>
            <person name="Bunk B."/>
            <person name="Jeske O."/>
            <person name="Meyerdierks A."/>
            <person name="Storesund J.E."/>
            <person name="Kallscheuer N."/>
            <person name="Luecker S."/>
            <person name="Lage O.M."/>
            <person name="Pohl T."/>
            <person name="Merkel B.J."/>
            <person name="Hornburger P."/>
            <person name="Mueller R.-W."/>
            <person name="Bruemmer F."/>
            <person name="Labrenz M."/>
            <person name="Spormann A.M."/>
            <person name="Op Den Camp H."/>
            <person name="Overmann J."/>
            <person name="Amann R."/>
            <person name="Jetten M.S.M."/>
            <person name="Mascher T."/>
            <person name="Medema M.H."/>
            <person name="Devos D.P."/>
            <person name="Kaster A.-K."/>
            <person name="Ovreas L."/>
            <person name="Rohde M."/>
            <person name="Galperin M.Y."/>
            <person name="Jogler C."/>
        </authorList>
    </citation>
    <scope>NUCLEOTIDE SEQUENCE [LARGE SCALE GENOMIC DNA]</scope>
    <source>
        <strain evidence="1 2">Pla144</strain>
    </source>
</reference>
<name>A0A5C6CR84_9BACT</name>
<gene>
    <name evidence="1" type="ORF">Pla144_32640</name>
</gene>
<dbReference type="Proteomes" id="UP000318437">
    <property type="component" value="Unassembled WGS sequence"/>
</dbReference>
<proteinExistence type="predicted"/>
<protein>
    <recommendedName>
        <fullName evidence="3">DUF3352 domain-containing protein</fullName>
    </recommendedName>
</protein>
<dbReference type="RefSeq" id="WP_146451598.1">
    <property type="nucleotide sequence ID" value="NZ_SJPS01000004.1"/>
</dbReference>
<keyword evidence="2" id="KW-1185">Reference proteome</keyword>
<sequence length="542" mass="59424">MKDFISLLFVTMVLRGLPANAREPSLTTLVPANAIAYIAAPNLGQLDSGWTATGFADLWRSEGFADFRKTFYDASRLNPNSDLSLLGINWQQLLSVSSGEACWALVPLDDEVGFLLLVDVAEHAAQAAKLIAELRQKAPFRIYFLENGVLGITNRQELTKSPTEILASNEQFMAIAAHTHSTTAQLTWYVKPWAIQSIASRSGSNEEGKSWQQLADNGFEVVQAEGGAITLATDKHDVEHNCFIYSPGQKEKAARLLNFLPLKDESLPNWIPTEIDSVSSTQWNLAGALAGYGSYFDATYAEGIDGTFDAVLDDIHQETTGPQVDILALLEIQSGPVLRLTKTLQNGLTAVVYAVKVTDEAKMKDALLRMFGPDEEVEKKSRGQFKLWVFKDIQDDPDAGESMGPDLADYALTVAWNYFLVSTSESALEALLDANTTPRVVHDETEDPLESLLKDHSSENTISAHNSPSAAGLRPAFEGIRTRGSVDLGQLLGDPEDPQHLLDFSTLPESNTLPRFIASGFGFVNQSEDGWHLQDFVDKKVK</sequence>
<dbReference type="OrthoDB" id="253793at2"/>